<evidence type="ECO:0000313" key="1">
    <source>
        <dbReference type="EMBL" id="PZX52523.1"/>
    </source>
</evidence>
<comment type="caution">
    <text evidence="1">The sequence shown here is derived from an EMBL/GenBank/DDBJ whole genome shotgun (WGS) entry which is preliminary data.</text>
</comment>
<dbReference type="OrthoDB" id="7593748at2"/>
<organism evidence="1 2">
    <name type="scientific">Algoriphagus chordae</name>
    <dbReference type="NCBI Taxonomy" id="237019"/>
    <lineage>
        <taxon>Bacteria</taxon>
        <taxon>Pseudomonadati</taxon>
        <taxon>Bacteroidota</taxon>
        <taxon>Cytophagia</taxon>
        <taxon>Cytophagales</taxon>
        <taxon>Cyclobacteriaceae</taxon>
        <taxon>Algoriphagus</taxon>
    </lineage>
</organism>
<dbReference type="RefSeq" id="WP_111318529.1">
    <property type="nucleotide sequence ID" value="NZ_QKZT01000007.1"/>
</dbReference>
<dbReference type="Proteomes" id="UP000248882">
    <property type="component" value="Unassembled WGS sequence"/>
</dbReference>
<sequence length="306" mass="32884">MKKFTLYLVPLLVLTAGCKGLQNLPQTMGEENSAYTYIPIDPLPVFQEPGRSCPGSCEGSSHEENYKKLIESLPDQAVRLAVTHLDGEASGSFGPATIGYKNNSYQVVLDYISVDATQLPIYVKRVTNKGDRVPLYADSLKLPTRYVVSAAPRINPFCEENNKEFVKNEDLGDLVIVPVYIGVGLRMTASVKVTKGEVNLSSLGALAVAAEAGKLTGSLTIQTLGITGENVATSLPLPSEINQTTIQNAILSLGSIKAVLYDEVNTKTTPRIVGIYNPIGGGKEIVNGIISVLAGDPIRWYRPCVL</sequence>
<accession>A0A2W7QVG4</accession>
<dbReference type="EMBL" id="QKZT01000007">
    <property type="protein sequence ID" value="PZX52523.1"/>
    <property type="molecule type" value="Genomic_DNA"/>
</dbReference>
<evidence type="ECO:0000313" key="2">
    <source>
        <dbReference type="Proteomes" id="UP000248882"/>
    </source>
</evidence>
<keyword evidence="2" id="KW-1185">Reference proteome</keyword>
<dbReference type="PROSITE" id="PS51257">
    <property type="entry name" value="PROKAR_LIPOPROTEIN"/>
    <property type="match status" value="1"/>
</dbReference>
<proteinExistence type="predicted"/>
<gene>
    <name evidence="1" type="ORF">LV85_01824</name>
</gene>
<reference evidence="1 2" key="1">
    <citation type="submission" date="2018-06" db="EMBL/GenBank/DDBJ databases">
        <title>Genomic Encyclopedia of Archaeal and Bacterial Type Strains, Phase II (KMG-II): from individual species to whole genera.</title>
        <authorList>
            <person name="Goeker M."/>
        </authorList>
    </citation>
    <scope>NUCLEOTIDE SEQUENCE [LARGE SCALE GENOMIC DNA]</scope>
    <source>
        <strain evidence="1 2">DSM 19830</strain>
    </source>
</reference>
<name>A0A2W7QVG4_9BACT</name>
<dbReference type="AlphaFoldDB" id="A0A2W7QVG4"/>
<protein>
    <submittedName>
        <fullName evidence="1">Uncharacterized protein</fullName>
    </submittedName>
</protein>